<keyword evidence="3" id="KW-1185">Reference proteome</keyword>
<evidence type="ECO:0000313" key="2">
    <source>
        <dbReference type="EMBL" id="KYC39478.1"/>
    </source>
</evidence>
<accession>A0A139X468</accession>
<comment type="caution">
    <text evidence="2">The sequence shown here is derived from an EMBL/GenBank/DDBJ whole genome shotgun (WGS) entry which is preliminary data.</text>
</comment>
<protein>
    <recommendedName>
        <fullName evidence="1">DUF4347 domain-containing protein</fullName>
    </recommendedName>
</protein>
<name>A0A139X468_9CYAN</name>
<evidence type="ECO:0000259" key="1">
    <source>
        <dbReference type="Pfam" id="PF14252"/>
    </source>
</evidence>
<feature type="domain" description="DUF4347" evidence="1">
    <location>
        <begin position="40"/>
        <end position="153"/>
    </location>
</feature>
<organism evidence="2 3">
    <name type="scientific">Scytonema hofmannii PCC 7110</name>
    <dbReference type="NCBI Taxonomy" id="128403"/>
    <lineage>
        <taxon>Bacteria</taxon>
        <taxon>Bacillati</taxon>
        <taxon>Cyanobacteriota</taxon>
        <taxon>Cyanophyceae</taxon>
        <taxon>Nostocales</taxon>
        <taxon>Scytonemataceae</taxon>
        <taxon>Scytonema</taxon>
    </lineage>
</organism>
<evidence type="ECO:0000313" key="3">
    <source>
        <dbReference type="Proteomes" id="UP000076925"/>
    </source>
</evidence>
<dbReference type="OrthoDB" id="466259at2"/>
<proteinExistence type="predicted"/>
<dbReference type="EMBL" id="ANNX02000035">
    <property type="protein sequence ID" value="KYC39478.1"/>
    <property type="molecule type" value="Genomic_DNA"/>
</dbReference>
<gene>
    <name evidence="2" type="ORF">WA1_32695</name>
</gene>
<reference evidence="2 3" key="1">
    <citation type="journal article" date="2013" name="Genome Biol. Evol.">
        <title>Genomes of Stigonematalean cyanobacteria (subsection V) and the evolution of oxygenic photosynthesis from prokaryotes to plastids.</title>
        <authorList>
            <person name="Dagan T."/>
            <person name="Roettger M."/>
            <person name="Stucken K."/>
            <person name="Landan G."/>
            <person name="Koch R."/>
            <person name="Major P."/>
            <person name="Gould S.B."/>
            <person name="Goremykin V.V."/>
            <person name="Rippka R."/>
            <person name="Tandeau de Marsac N."/>
            <person name="Gugger M."/>
            <person name="Lockhart P.J."/>
            <person name="Allen J.F."/>
            <person name="Brune I."/>
            <person name="Maus I."/>
            <person name="Puhler A."/>
            <person name="Martin W.F."/>
        </authorList>
    </citation>
    <scope>NUCLEOTIDE SEQUENCE [LARGE SCALE GENOMIC DNA]</scope>
    <source>
        <strain evidence="2 3">PCC 7110</strain>
    </source>
</reference>
<sequence length="153" mass="17032">MNITDPLPHNTDNLQPLLSQTSAFAEPHSIHDLSRHSKHLVFIDSKVEQIDTLIAGIKSAEFEVTVLDGDRVGIFQISDVLKQHSNVSSVHIFSHGKVNHVELGNTSLNHDTLINYQDELKSWSQFLSEDADLLLYGCNVGQGDAELAFLQQM</sequence>
<dbReference type="Proteomes" id="UP000076925">
    <property type="component" value="Unassembled WGS sequence"/>
</dbReference>
<dbReference type="STRING" id="128403.WA1_32695"/>
<dbReference type="AlphaFoldDB" id="A0A139X468"/>
<dbReference type="InterPro" id="IPR025592">
    <property type="entry name" value="DUF4347"/>
</dbReference>
<dbReference type="RefSeq" id="WP_017747300.1">
    <property type="nucleotide sequence ID" value="NZ_KQ976354.1"/>
</dbReference>
<dbReference type="Pfam" id="PF14252">
    <property type="entry name" value="DUF4347"/>
    <property type="match status" value="1"/>
</dbReference>